<reference evidence="2 3" key="1">
    <citation type="submission" date="2012-06" db="EMBL/GenBank/DDBJ databases">
        <title>Complete genome of Terriglobus roseus DSM 18391.</title>
        <authorList>
            <consortium name="US DOE Joint Genome Institute (JGI-PGF)"/>
            <person name="Lucas S."/>
            <person name="Copeland A."/>
            <person name="Lapidus A."/>
            <person name="Glavina del Rio T."/>
            <person name="Dalin E."/>
            <person name="Tice H."/>
            <person name="Bruce D."/>
            <person name="Goodwin L."/>
            <person name="Pitluck S."/>
            <person name="Peters L."/>
            <person name="Mikhailova N."/>
            <person name="Munk A.C.C."/>
            <person name="Kyrpides N."/>
            <person name="Mavromatis K."/>
            <person name="Ivanova N."/>
            <person name="Brettin T."/>
            <person name="Detter J.C."/>
            <person name="Han C."/>
            <person name="Larimer F."/>
            <person name="Land M."/>
            <person name="Hauser L."/>
            <person name="Markowitz V."/>
            <person name="Cheng J.-F."/>
            <person name="Hugenholtz P."/>
            <person name="Woyke T."/>
            <person name="Wu D."/>
            <person name="Brambilla E."/>
            <person name="Klenk H.-P."/>
            <person name="Eisen J.A."/>
        </authorList>
    </citation>
    <scope>NUCLEOTIDE SEQUENCE [LARGE SCALE GENOMIC DNA]</scope>
    <source>
        <strain evidence="3">DSM 18391 / NRRL B-41598 / KBS 63</strain>
    </source>
</reference>
<protein>
    <recommendedName>
        <fullName evidence="1">Putative restriction endonuclease domain-containing protein</fullName>
    </recommendedName>
</protein>
<dbReference type="Gene3D" id="3.90.1570.10">
    <property type="entry name" value="tt1808, chain A"/>
    <property type="match status" value="1"/>
</dbReference>
<dbReference type="AlphaFoldDB" id="I3ZI97"/>
<name>I3ZI97_TERRK</name>
<accession>I3ZI97</accession>
<dbReference type="InterPro" id="IPR011335">
    <property type="entry name" value="Restrct_endonuc-II-like"/>
</dbReference>
<dbReference type="RefSeq" id="WP_014786229.1">
    <property type="nucleotide sequence ID" value="NC_018014.1"/>
</dbReference>
<dbReference type="InterPro" id="IPR012296">
    <property type="entry name" value="Nuclease_put_TT1808"/>
</dbReference>
<feature type="domain" description="Putative restriction endonuclease" evidence="1">
    <location>
        <begin position="24"/>
        <end position="153"/>
    </location>
</feature>
<dbReference type="eggNOG" id="COG4636">
    <property type="taxonomic scope" value="Bacteria"/>
</dbReference>
<evidence type="ECO:0000259" key="1">
    <source>
        <dbReference type="Pfam" id="PF05685"/>
    </source>
</evidence>
<keyword evidence="3" id="KW-1185">Reference proteome</keyword>
<dbReference type="HOGENOM" id="CLU_1459363_0_0_0"/>
<dbReference type="KEGG" id="trs:Terro_2729"/>
<dbReference type="EMBL" id="CP003379">
    <property type="protein sequence ID" value="AFL88965.1"/>
    <property type="molecule type" value="Genomic_DNA"/>
</dbReference>
<sequence length="177" mass="19862">MAATAAVSVPHIPVGEYLGSVYRPDVDYVDGVLEERNVGEFDHADIQFAIMQVLEGLRSEGFRSSMETRVQVSATRFRVPDVCLLPKGWKKTQIIREAPRLCVEVLSPRDTVMGMRRRCEDYLRMGVPEVWIVDPQARVVFVMNAGGFLERSEGTLELQGVPLHLDIRSIFATLDVA</sequence>
<evidence type="ECO:0000313" key="3">
    <source>
        <dbReference type="Proteomes" id="UP000006056"/>
    </source>
</evidence>
<dbReference type="Pfam" id="PF05685">
    <property type="entry name" value="Uma2"/>
    <property type="match status" value="1"/>
</dbReference>
<dbReference type="Proteomes" id="UP000006056">
    <property type="component" value="Chromosome"/>
</dbReference>
<dbReference type="OrthoDB" id="119052at2"/>
<organism evidence="2 3">
    <name type="scientific">Terriglobus roseus (strain DSM 18391 / NRRL B-41598 / KBS 63)</name>
    <dbReference type="NCBI Taxonomy" id="926566"/>
    <lineage>
        <taxon>Bacteria</taxon>
        <taxon>Pseudomonadati</taxon>
        <taxon>Acidobacteriota</taxon>
        <taxon>Terriglobia</taxon>
        <taxon>Terriglobales</taxon>
        <taxon>Acidobacteriaceae</taxon>
        <taxon>Terriglobus</taxon>
    </lineage>
</organism>
<dbReference type="CDD" id="cd06260">
    <property type="entry name" value="DUF820-like"/>
    <property type="match status" value="1"/>
</dbReference>
<gene>
    <name evidence="2" type="ordered locus">Terro_2729</name>
</gene>
<dbReference type="SUPFAM" id="SSF52980">
    <property type="entry name" value="Restriction endonuclease-like"/>
    <property type="match status" value="1"/>
</dbReference>
<proteinExistence type="predicted"/>
<dbReference type="STRING" id="926566.Terro_2729"/>
<dbReference type="InterPro" id="IPR008538">
    <property type="entry name" value="Uma2"/>
</dbReference>
<evidence type="ECO:0000313" key="2">
    <source>
        <dbReference type="EMBL" id="AFL88965.1"/>
    </source>
</evidence>